<dbReference type="AlphaFoldDB" id="A0A0Q0UG36"/>
<dbReference type="InterPro" id="IPR013766">
    <property type="entry name" value="Thioredoxin_domain"/>
</dbReference>
<evidence type="ECO:0000256" key="1">
    <source>
        <dbReference type="ARBA" id="ARBA00004196"/>
    </source>
</evidence>
<dbReference type="Gene3D" id="3.40.30.10">
    <property type="entry name" value="Glutaredoxin"/>
    <property type="match status" value="1"/>
</dbReference>
<comment type="caution">
    <text evidence="7">The sequence shown here is derived from an EMBL/GenBank/DDBJ whole genome shotgun (WGS) entry which is preliminary data.</text>
</comment>
<dbReference type="PANTHER" id="PTHR42852:SF6">
    <property type="entry name" value="THIOL:DISULFIDE INTERCHANGE PROTEIN DSBE"/>
    <property type="match status" value="1"/>
</dbReference>
<dbReference type="PATRIC" id="fig|1544413.3.peg.279"/>
<proteinExistence type="predicted"/>
<dbReference type="Proteomes" id="UP000050488">
    <property type="component" value="Unassembled WGS sequence"/>
</dbReference>
<evidence type="ECO:0000256" key="3">
    <source>
        <dbReference type="ARBA" id="ARBA00022968"/>
    </source>
</evidence>
<dbReference type="STRING" id="1544413.Clow_00277"/>
<protein>
    <submittedName>
        <fullName evidence="7">Thiol-disulfide oxidoreductase ResA</fullName>
    </submittedName>
</protein>
<organism evidence="7 8">
    <name type="scientific">Corynebacterium lowii</name>
    <dbReference type="NCBI Taxonomy" id="1544413"/>
    <lineage>
        <taxon>Bacteria</taxon>
        <taxon>Bacillati</taxon>
        <taxon>Actinomycetota</taxon>
        <taxon>Actinomycetes</taxon>
        <taxon>Mycobacteriales</taxon>
        <taxon>Corynebacteriaceae</taxon>
        <taxon>Corynebacterium</taxon>
    </lineage>
</organism>
<dbReference type="InterPro" id="IPR013740">
    <property type="entry name" value="Redoxin"/>
</dbReference>
<dbReference type="EMBL" id="LKEV01000001">
    <property type="protein sequence ID" value="KQB87223.1"/>
    <property type="molecule type" value="Genomic_DNA"/>
</dbReference>
<dbReference type="InterPro" id="IPR036249">
    <property type="entry name" value="Thioredoxin-like_sf"/>
</dbReference>
<dbReference type="PROSITE" id="PS51352">
    <property type="entry name" value="THIOREDOXIN_2"/>
    <property type="match status" value="1"/>
</dbReference>
<keyword evidence="2" id="KW-0201">Cytochrome c-type biogenesis</keyword>
<dbReference type="PANTHER" id="PTHR42852">
    <property type="entry name" value="THIOL:DISULFIDE INTERCHANGE PROTEIN DSBE"/>
    <property type="match status" value="1"/>
</dbReference>
<keyword evidence="4" id="KW-1015">Disulfide bond</keyword>
<dbReference type="PROSITE" id="PS00194">
    <property type="entry name" value="THIOREDOXIN_1"/>
    <property type="match status" value="1"/>
</dbReference>
<keyword evidence="5" id="KW-0676">Redox-active center</keyword>
<keyword evidence="8" id="KW-1185">Reference proteome</keyword>
<dbReference type="SUPFAM" id="SSF52833">
    <property type="entry name" value="Thioredoxin-like"/>
    <property type="match status" value="1"/>
</dbReference>
<evidence type="ECO:0000313" key="8">
    <source>
        <dbReference type="Proteomes" id="UP000050488"/>
    </source>
</evidence>
<dbReference type="GO" id="GO:0030313">
    <property type="term" value="C:cell envelope"/>
    <property type="evidence" value="ECO:0007669"/>
    <property type="project" value="UniProtKB-SubCell"/>
</dbReference>
<dbReference type="InterPro" id="IPR050553">
    <property type="entry name" value="Thioredoxin_ResA/DsbE_sf"/>
</dbReference>
<dbReference type="InterPro" id="IPR017937">
    <property type="entry name" value="Thioredoxin_CS"/>
</dbReference>
<evidence type="ECO:0000256" key="2">
    <source>
        <dbReference type="ARBA" id="ARBA00022748"/>
    </source>
</evidence>
<keyword evidence="3" id="KW-0812">Transmembrane</keyword>
<comment type="subcellular location">
    <subcellularLocation>
        <location evidence="1">Cell envelope</location>
    </subcellularLocation>
</comment>
<evidence type="ECO:0000313" key="7">
    <source>
        <dbReference type="EMBL" id="KQB87223.1"/>
    </source>
</evidence>
<dbReference type="CDD" id="cd02966">
    <property type="entry name" value="TlpA_like_family"/>
    <property type="match status" value="1"/>
</dbReference>
<keyword evidence="3" id="KW-0735">Signal-anchor</keyword>
<dbReference type="RefSeq" id="WP_055175209.1">
    <property type="nucleotide sequence ID" value="NZ_JAUSQY010000001.1"/>
</dbReference>
<evidence type="ECO:0000259" key="6">
    <source>
        <dbReference type="PROSITE" id="PS51352"/>
    </source>
</evidence>
<evidence type="ECO:0000256" key="4">
    <source>
        <dbReference type="ARBA" id="ARBA00023157"/>
    </source>
</evidence>
<gene>
    <name evidence="7" type="primary">resA_1</name>
    <name evidence="7" type="ORF">Clow_00277</name>
</gene>
<sequence length="185" mass="19804">MKKQVVGYVVAVLAVLALLLAVVPGMMRGPETQEAEQQEAEVAQRPECAARGVAGVELPCLGASNADQEELSEGAVTVVNVWAWWCAPCREELPLMESFAQAHPEYRVVGVHADARAASGAALLNELGVDLPSFQDDDNSFAGALELPGVVPITLVVRDGKVLKMLPKPYTRVEDIERDVQEATA</sequence>
<reference evidence="7 8" key="1">
    <citation type="submission" date="2015-10" db="EMBL/GenBank/DDBJ databases">
        <title>Corynebacteirum lowii and Corynebacterium oculi species nova, derived from human clinical disease and and emended description of Corynebacterium mastiditis.</title>
        <authorList>
            <person name="Bernard K."/>
            <person name="Pacheco A.L."/>
            <person name="Mcdougall C."/>
            <person name="Burtx T."/>
            <person name="Weibe D."/>
            <person name="Tyler S."/>
            <person name="Olson A.B."/>
            <person name="Cnockaert M."/>
            <person name="Eguchi H."/>
            <person name="Kuwahara T."/>
            <person name="Nakayama-Imaohji H."/>
            <person name="Boudewijins M."/>
            <person name="Van Hoecke F."/>
            <person name="Bernier A.-M."/>
            <person name="Vandamme P."/>
        </authorList>
    </citation>
    <scope>NUCLEOTIDE SEQUENCE [LARGE SCALE GENOMIC DNA]</scope>
    <source>
        <strain evidence="7 8">NML 130206</strain>
    </source>
</reference>
<dbReference type="GO" id="GO:0016491">
    <property type="term" value="F:oxidoreductase activity"/>
    <property type="evidence" value="ECO:0007669"/>
    <property type="project" value="InterPro"/>
</dbReference>
<dbReference type="Pfam" id="PF08534">
    <property type="entry name" value="Redoxin"/>
    <property type="match status" value="1"/>
</dbReference>
<evidence type="ECO:0000256" key="5">
    <source>
        <dbReference type="ARBA" id="ARBA00023284"/>
    </source>
</evidence>
<feature type="domain" description="Thioredoxin" evidence="6">
    <location>
        <begin position="39"/>
        <end position="185"/>
    </location>
</feature>
<dbReference type="GO" id="GO:0017004">
    <property type="term" value="P:cytochrome complex assembly"/>
    <property type="evidence" value="ECO:0007669"/>
    <property type="project" value="UniProtKB-KW"/>
</dbReference>
<name>A0A0Q0UG36_9CORY</name>
<accession>A0A0Q0UG36</accession>